<reference evidence="1" key="1">
    <citation type="journal article" date="2007" name="PLoS ONE">
        <title>The first genome sequence of an elite grapevine cultivar (Pinot noir Vitis vinifera L.): coping with a highly heterozygous genome.</title>
        <authorList>
            <person name="Velasco R."/>
            <person name="Zharkikh A."/>
            <person name="Troggio M."/>
            <person name="Cartwright D.A."/>
            <person name="Cestaro A."/>
            <person name="Pruss D."/>
            <person name="Pindo M."/>
            <person name="FitzGerald L.M."/>
            <person name="Vezzulli S."/>
            <person name="Reid J."/>
            <person name="Malacarne G."/>
            <person name="Iliev D."/>
            <person name="Coppola G."/>
            <person name="Wardell B."/>
            <person name="Micheletti D."/>
            <person name="Macalma T."/>
            <person name="Facci M."/>
            <person name="Mitchell J.T."/>
            <person name="Perazzolli M."/>
            <person name="Eldredge G."/>
            <person name="Gatto P."/>
            <person name="Oyzerski R."/>
            <person name="Moretto M."/>
            <person name="Gutin N."/>
            <person name="Stefanini M."/>
            <person name="Chen Y."/>
            <person name="Segala C."/>
            <person name="Davenport C."/>
            <person name="Dematte L."/>
            <person name="Mraz A."/>
            <person name="Battilana J."/>
            <person name="Stormo K."/>
            <person name="Costa F."/>
            <person name="Tao Q."/>
            <person name="Si-Ammour A."/>
            <person name="Harkins T."/>
            <person name="Lackey A."/>
            <person name="Perbost C."/>
            <person name="Taillon B."/>
            <person name="Stella A."/>
            <person name="Solovyev V."/>
            <person name="Fawcett J.A."/>
            <person name="Sterck L."/>
            <person name="Vandepoele K."/>
            <person name="Grando S.M."/>
            <person name="Toppo S."/>
            <person name="Moser C."/>
            <person name="Lanchbury J."/>
            <person name="Bogden R."/>
            <person name="Skolnick M."/>
            <person name="Sgaramella V."/>
            <person name="Bhatnagar S.K."/>
            <person name="Fontana P."/>
            <person name="Gutin A."/>
            <person name="Van de Peer Y."/>
            <person name="Salamini F."/>
            <person name="Viola R."/>
        </authorList>
    </citation>
    <scope>NUCLEOTIDE SEQUENCE</scope>
</reference>
<name>A5BZW4_VITVI</name>
<evidence type="ECO:0000313" key="1">
    <source>
        <dbReference type="EMBL" id="CAN64047.1"/>
    </source>
</evidence>
<gene>
    <name evidence="1" type="ORF">VITISV_019941</name>
</gene>
<proteinExistence type="predicted"/>
<dbReference type="AlphaFoldDB" id="A5BZW4"/>
<accession>A5BZW4</accession>
<protein>
    <submittedName>
        <fullName evidence="1">Uncharacterized protein</fullName>
    </submittedName>
</protein>
<sequence length="119" mass="13341">MAYGHPPKLKPIGYDSSTFSTPVIRNASPERLNFSENFRDSYRELMPKLLEENPNVGDFKESGKARECSDIRFSNACKRVKNENLKRITVAPAITSNANLVIPPDPTPAWPLCHTSYSS</sequence>
<dbReference type="EMBL" id="AM477152">
    <property type="protein sequence ID" value="CAN64047.1"/>
    <property type="molecule type" value="Genomic_DNA"/>
</dbReference>
<organism evidence="1">
    <name type="scientific">Vitis vinifera</name>
    <name type="common">Grape</name>
    <dbReference type="NCBI Taxonomy" id="29760"/>
    <lineage>
        <taxon>Eukaryota</taxon>
        <taxon>Viridiplantae</taxon>
        <taxon>Streptophyta</taxon>
        <taxon>Embryophyta</taxon>
        <taxon>Tracheophyta</taxon>
        <taxon>Spermatophyta</taxon>
        <taxon>Magnoliopsida</taxon>
        <taxon>eudicotyledons</taxon>
        <taxon>Gunneridae</taxon>
        <taxon>Pentapetalae</taxon>
        <taxon>rosids</taxon>
        <taxon>Vitales</taxon>
        <taxon>Vitaceae</taxon>
        <taxon>Viteae</taxon>
        <taxon>Vitis</taxon>
    </lineage>
</organism>